<sequence>MTTIIALDSNISTLVAWGNDLSGETSIISVGSPELPLAHADIALAEGVPAEAVAPGLAAHIDASGFVLIPATPTGRVLAGAIATAKGLPVVTGAKGVVDDAVLAARFGGIVEEVIAGPAVVLVSGGSPLEGAPVAGTPLTLEQADLRVSAYESAQTKSVNLGGAKKIVAVGRGFKSQEDLKLAFDLAEKIGAEVACSRPIAEGNNWLGRDRYVGVSGQHVTPDLYLAAGISGQIQHTAGMNEAKAVVVVNSDKNAPYFEQADYGIVGDLYAVLPALTEAL</sequence>
<dbReference type="STRING" id="1661.CQ11_04165"/>
<gene>
    <name evidence="5" type="ORF">EBQ10_03420</name>
</gene>
<evidence type="ECO:0000256" key="2">
    <source>
        <dbReference type="ARBA" id="ARBA00022448"/>
    </source>
</evidence>
<proteinExistence type="inferred from homology"/>
<accession>A0A2S0RKW6</accession>
<dbReference type="InterPro" id="IPR001308">
    <property type="entry name" value="ETF_a/FixB"/>
</dbReference>
<evidence type="ECO:0000313" key="6">
    <source>
        <dbReference type="Proteomes" id="UP000275951"/>
    </source>
</evidence>
<dbReference type="EMBL" id="CP033905">
    <property type="protein sequence ID" value="AZR06437.1"/>
    <property type="molecule type" value="Genomic_DNA"/>
</dbReference>
<dbReference type="FunFam" id="3.40.50.1220:FF:000004">
    <property type="entry name" value="Electron transfer flavoprotein"/>
    <property type="match status" value="1"/>
</dbReference>
<dbReference type="PANTHER" id="PTHR43153">
    <property type="entry name" value="ELECTRON TRANSFER FLAVOPROTEIN ALPHA"/>
    <property type="match status" value="1"/>
</dbReference>
<dbReference type="InterPro" id="IPR029035">
    <property type="entry name" value="DHS-like_NAD/FAD-binding_dom"/>
</dbReference>
<evidence type="ECO:0000256" key="1">
    <source>
        <dbReference type="ARBA" id="ARBA00005817"/>
    </source>
</evidence>
<feature type="domain" description="Electron transfer flavoprotein alpha subunit C-terminal" evidence="4">
    <location>
        <begin position="161"/>
        <end position="241"/>
    </location>
</feature>
<evidence type="ECO:0000259" key="4">
    <source>
        <dbReference type="Pfam" id="PF00766"/>
    </source>
</evidence>
<dbReference type="GO" id="GO:0050660">
    <property type="term" value="F:flavin adenine dinucleotide binding"/>
    <property type="evidence" value="ECO:0007669"/>
    <property type="project" value="InterPro"/>
</dbReference>
<dbReference type="SUPFAM" id="SSF52402">
    <property type="entry name" value="Adenine nucleotide alpha hydrolases-like"/>
    <property type="match status" value="1"/>
</dbReference>
<dbReference type="InterPro" id="IPR014731">
    <property type="entry name" value="ETF_asu_C"/>
</dbReference>
<dbReference type="GO" id="GO:0009055">
    <property type="term" value="F:electron transfer activity"/>
    <property type="evidence" value="ECO:0007669"/>
    <property type="project" value="InterPro"/>
</dbReference>
<name>A0A2S0RKW6_9ACTO</name>
<dbReference type="GO" id="GO:0033539">
    <property type="term" value="P:fatty acid beta-oxidation using acyl-CoA dehydrogenase"/>
    <property type="evidence" value="ECO:0007669"/>
    <property type="project" value="TreeGrafter"/>
</dbReference>
<comment type="similarity">
    <text evidence="1">Belongs to the ETF alpha-subunit/FixB family.</text>
</comment>
<evidence type="ECO:0000256" key="3">
    <source>
        <dbReference type="ARBA" id="ARBA00022630"/>
    </source>
</evidence>
<dbReference type="Proteomes" id="UP000275951">
    <property type="component" value="Chromosome"/>
</dbReference>
<dbReference type="RefSeq" id="WP_024963689.1">
    <property type="nucleotide sequence ID" value="NZ_CP028833.1"/>
</dbReference>
<dbReference type="Gene3D" id="3.40.50.1220">
    <property type="entry name" value="TPP-binding domain"/>
    <property type="match status" value="1"/>
</dbReference>
<protein>
    <submittedName>
        <fullName evidence="5">Electron transfer flavoprotein subunit alpha/FixB family protein</fullName>
    </submittedName>
</protein>
<reference evidence="5 6" key="1">
    <citation type="submission" date="2018-11" db="EMBL/GenBank/DDBJ databases">
        <title>Multidrug-resistant genes are associated with an 42-kb island TGI1 carrying a complex class 1 integron in a Trueperella pyogenes.</title>
        <authorList>
            <person name="Dong W."/>
        </authorList>
    </citation>
    <scope>NUCLEOTIDE SEQUENCE [LARGE SCALE GENOMIC DNA]</scope>
    <source>
        <strain evidence="5 6">TP4</strain>
    </source>
</reference>
<dbReference type="AlphaFoldDB" id="A0A2S0RKW6"/>
<dbReference type="PANTHER" id="PTHR43153:SF1">
    <property type="entry name" value="ELECTRON TRANSFER FLAVOPROTEIN SUBUNIT ALPHA, MITOCHONDRIAL"/>
    <property type="match status" value="1"/>
</dbReference>
<dbReference type="SUPFAM" id="SSF52467">
    <property type="entry name" value="DHS-like NAD/FAD-binding domain"/>
    <property type="match status" value="1"/>
</dbReference>
<dbReference type="Pfam" id="PF00766">
    <property type="entry name" value="ETF_alpha"/>
    <property type="match status" value="1"/>
</dbReference>
<evidence type="ECO:0000313" key="5">
    <source>
        <dbReference type="EMBL" id="AZR06437.1"/>
    </source>
</evidence>
<keyword evidence="3" id="KW-0285">Flavoprotein</keyword>
<keyword evidence="2" id="KW-0813">Transport</keyword>
<organism evidence="5 6">
    <name type="scientific">Trueperella pyogenes</name>
    <dbReference type="NCBI Taxonomy" id="1661"/>
    <lineage>
        <taxon>Bacteria</taxon>
        <taxon>Bacillati</taxon>
        <taxon>Actinomycetota</taxon>
        <taxon>Actinomycetes</taxon>
        <taxon>Actinomycetales</taxon>
        <taxon>Actinomycetaceae</taxon>
        <taxon>Trueperella</taxon>
    </lineage>
</organism>